<accession>A0A7G5H5K5</accession>
<proteinExistence type="predicted"/>
<reference evidence="1 2" key="1">
    <citation type="submission" date="2020-07" db="EMBL/GenBank/DDBJ databases">
        <title>Spirosoma foliorum sp. nov., isolated from the leaves on the Nejang mountain Korea, Republic of.</title>
        <authorList>
            <person name="Ho H."/>
            <person name="Lee Y.-J."/>
            <person name="Nurcahyanto D.-A."/>
            <person name="Kim S.-G."/>
        </authorList>
    </citation>
    <scope>NUCLEOTIDE SEQUENCE [LARGE SCALE GENOMIC DNA]</scope>
    <source>
        <strain evidence="1 2">PL0136</strain>
    </source>
</reference>
<gene>
    <name evidence="1" type="ORF">H3H32_16640</name>
</gene>
<organism evidence="1 2">
    <name type="scientific">Spirosoma foliorum</name>
    <dbReference type="NCBI Taxonomy" id="2710596"/>
    <lineage>
        <taxon>Bacteria</taxon>
        <taxon>Pseudomonadati</taxon>
        <taxon>Bacteroidota</taxon>
        <taxon>Cytophagia</taxon>
        <taxon>Cytophagales</taxon>
        <taxon>Cytophagaceae</taxon>
        <taxon>Spirosoma</taxon>
    </lineage>
</organism>
<dbReference type="KEGG" id="sfol:H3H32_16640"/>
<sequence length="100" mass="11317">MKAYDPDQLNLFYDFRPLVPAFDKPVESYTRVQDKLEAAAAKNQSLIRLQISYGGGESIIKIQTKGDGATGWRYLRKFNDVKEAKDTYAEMLKSGDYAEG</sequence>
<evidence type="ECO:0000313" key="2">
    <source>
        <dbReference type="Proteomes" id="UP000515369"/>
    </source>
</evidence>
<name>A0A7G5H5K5_9BACT</name>
<dbReference type="Proteomes" id="UP000515369">
    <property type="component" value="Chromosome"/>
</dbReference>
<protein>
    <submittedName>
        <fullName evidence="1">Uncharacterized protein</fullName>
    </submittedName>
</protein>
<evidence type="ECO:0000313" key="1">
    <source>
        <dbReference type="EMBL" id="QMW06397.1"/>
    </source>
</evidence>
<keyword evidence="2" id="KW-1185">Reference proteome</keyword>
<dbReference type="EMBL" id="CP059732">
    <property type="protein sequence ID" value="QMW06397.1"/>
    <property type="molecule type" value="Genomic_DNA"/>
</dbReference>
<dbReference type="RefSeq" id="WP_182463766.1">
    <property type="nucleotide sequence ID" value="NZ_CP059732.1"/>
</dbReference>
<dbReference type="AlphaFoldDB" id="A0A7G5H5K5"/>